<feature type="repeat" description="WD" evidence="5">
    <location>
        <begin position="448"/>
        <end position="489"/>
    </location>
</feature>
<dbReference type="InterPro" id="IPR015943">
    <property type="entry name" value="WD40/YVTN_repeat-like_dom_sf"/>
</dbReference>
<evidence type="ECO:0000256" key="4">
    <source>
        <dbReference type="ARBA" id="ARBA00023204"/>
    </source>
</evidence>
<evidence type="ECO:0000313" key="7">
    <source>
        <dbReference type="Proteomes" id="UP001516023"/>
    </source>
</evidence>
<dbReference type="PROSITE" id="PS50082">
    <property type="entry name" value="WD_REPEATS_2"/>
    <property type="match status" value="2"/>
</dbReference>
<dbReference type="InterPro" id="IPR042238">
    <property type="entry name" value="Rad28/ERCC8/Ckn1/ATCSA-1"/>
</dbReference>
<dbReference type="InterPro" id="IPR019775">
    <property type="entry name" value="WD40_repeat_CS"/>
</dbReference>
<organism evidence="6 7">
    <name type="scientific">Cyclotella cryptica</name>
    <dbReference type="NCBI Taxonomy" id="29204"/>
    <lineage>
        <taxon>Eukaryota</taxon>
        <taxon>Sar</taxon>
        <taxon>Stramenopiles</taxon>
        <taxon>Ochrophyta</taxon>
        <taxon>Bacillariophyta</taxon>
        <taxon>Coscinodiscophyceae</taxon>
        <taxon>Thalassiosirophycidae</taxon>
        <taxon>Stephanodiscales</taxon>
        <taxon>Stephanodiscaceae</taxon>
        <taxon>Cyclotella</taxon>
    </lineage>
</organism>
<name>A0ABD3PFI9_9STRA</name>
<dbReference type="SUPFAM" id="SSF50978">
    <property type="entry name" value="WD40 repeat-like"/>
    <property type="match status" value="1"/>
</dbReference>
<sequence length="718" mass="77368">MNLDPALPPSRHHDRSIPAHLLWRSVLGSAASWSGSGKSSRGIVLLDSTTDPTGGSAGLIRHVSSDKRMFRLPCSLRDRMDFAYNPRCDGSRDDTERDGNMDKRTFRKFHCRKRNKNSNAMQLLPHPRIVHAVPPSSSQTAFSKSNGIACMDLDRGHDESHQSSPSRYLLVGSGGQDCSIALYDLSYFGSDDCLYQRQSSITPSSLSSSASATRGKEVSFVTHRPIARSIRHHQSSSIENTLSVGAVPSGHRYPLLGVHWYPADHGSFVSSSISGEIIVWDVASFTPVFATTAHVYSSGSSSCSALTDGRKSVASLQCVDLPRSPEACPHGRALLALGLGGGGDGRSVIRLCDAFGGGSATHELVGHGGGGVNVVVWDPDHPFRLASGGEDGTVRLWDVRKGGSRACLGVLDRNCGYFDTGIANAPQQPPSSKRQRISLNHGRTMEGVESHAGPVTALAFASGGNTLVSSGLDGTLQLWDLRPDSCYVSSIAATVGKTKSGVDRGEMDPAVACGGRLYPFTFGTESKSRFQTQTKQKSRRNRAASLAIVQGGSRNTAMVFSTSNFTNIHSKGQIAGYSLFGTHGREPGGQPDIILNGHLDDVTCLTPILGAWDNLGVGCHKDMSNVRLLSAGKDGIILSWGVPPKSNNPFEESHPHDHDHIGSRSNIVSMLQQQRQHRLERLNRQYRNGLISGREWHEISNEENGHSIIDDPVDVDTW</sequence>
<feature type="repeat" description="WD" evidence="5">
    <location>
        <begin position="372"/>
        <end position="402"/>
    </location>
</feature>
<gene>
    <name evidence="6" type="ORF">HJC23_013784</name>
</gene>
<keyword evidence="2" id="KW-0677">Repeat</keyword>
<dbReference type="PANTHER" id="PTHR46202">
    <property type="entry name" value="DNA EXCISION REPAIR PROTEIN ERCC-8"/>
    <property type="match status" value="1"/>
</dbReference>
<evidence type="ECO:0000256" key="2">
    <source>
        <dbReference type="ARBA" id="ARBA00022737"/>
    </source>
</evidence>
<dbReference type="PROSITE" id="PS50294">
    <property type="entry name" value="WD_REPEATS_REGION"/>
    <property type="match status" value="2"/>
</dbReference>
<evidence type="ECO:0000256" key="5">
    <source>
        <dbReference type="PROSITE-ProRule" id="PRU00221"/>
    </source>
</evidence>
<evidence type="ECO:0000256" key="1">
    <source>
        <dbReference type="ARBA" id="ARBA00022574"/>
    </source>
</evidence>
<keyword evidence="7" id="KW-1185">Reference proteome</keyword>
<keyword evidence="3" id="KW-0227">DNA damage</keyword>
<protein>
    <submittedName>
        <fullName evidence="6">Uncharacterized protein</fullName>
    </submittedName>
</protein>
<reference evidence="6 7" key="1">
    <citation type="journal article" date="2020" name="G3 (Bethesda)">
        <title>Improved Reference Genome for Cyclotella cryptica CCMP332, a Model for Cell Wall Morphogenesis, Salinity Adaptation, and Lipid Production in Diatoms (Bacillariophyta).</title>
        <authorList>
            <person name="Roberts W.R."/>
            <person name="Downey K.M."/>
            <person name="Ruck E.C."/>
            <person name="Traller J.C."/>
            <person name="Alverson A.J."/>
        </authorList>
    </citation>
    <scope>NUCLEOTIDE SEQUENCE [LARGE SCALE GENOMIC DNA]</scope>
    <source>
        <strain evidence="6 7">CCMP332</strain>
    </source>
</reference>
<comment type="caution">
    <text evidence="6">The sequence shown here is derived from an EMBL/GenBank/DDBJ whole genome shotgun (WGS) entry which is preliminary data.</text>
</comment>
<dbReference type="InterPro" id="IPR020472">
    <property type="entry name" value="WD40_PAC1"/>
</dbReference>
<dbReference type="PROSITE" id="PS00678">
    <property type="entry name" value="WD_REPEATS_1"/>
    <property type="match status" value="2"/>
</dbReference>
<dbReference type="AlphaFoldDB" id="A0ABD3PFI9"/>
<evidence type="ECO:0000313" key="6">
    <source>
        <dbReference type="EMBL" id="KAL3786863.1"/>
    </source>
</evidence>
<keyword evidence="4" id="KW-0234">DNA repair</keyword>
<dbReference type="PRINTS" id="PR00320">
    <property type="entry name" value="GPROTEINBRPT"/>
</dbReference>
<evidence type="ECO:0000256" key="3">
    <source>
        <dbReference type="ARBA" id="ARBA00022763"/>
    </source>
</evidence>
<dbReference type="InterPro" id="IPR036322">
    <property type="entry name" value="WD40_repeat_dom_sf"/>
</dbReference>
<dbReference type="Gene3D" id="2.130.10.10">
    <property type="entry name" value="YVTN repeat-like/Quinoprotein amine dehydrogenase"/>
    <property type="match status" value="2"/>
</dbReference>
<dbReference type="InterPro" id="IPR001680">
    <property type="entry name" value="WD40_rpt"/>
</dbReference>
<dbReference type="Pfam" id="PF00400">
    <property type="entry name" value="WD40"/>
    <property type="match status" value="2"/>
</dbReference>
<proteinExistence type="predicted"/>
<dbReference type="EMBL" id="JABMIG020000186">
    <property type="protein sequence ID" value="KAL3786863.1"/>
    <property type="molecule type" value="Genomic_DNA"/>
</dbReference>
<dbReference type="SMART" id="SM00320">
    <property type="entry name" value="WD40"/>
    <property type="match status" value="5"/>
</dbReference>
<keyword evidence="1 5" id="KW-0853">WD repeat</keyword>
<dbReference type="Proteomes" id="UP001516023">
    <property type="component" value="Unassembled WGS sequence"/>
</dbReference>
<dbReference type="PANTHER" id="PTHR46202:SF1">
    <property type="entry name" value="DNA EXCISION REPAIR PROTEIN ERCC-8"/>
    <property type="match status" value="1"/>
</dbReference>
<dbReference type="GO" id="GO:0006281">
    <property type="term" value="P:DNA repair"/>
    <property type="evidence" value="ECO:0007669"/>
    <property type="project" value="UniProtKB-KW"/>
</dbReference>
<accession>A0ABD3PFI9</accession>